<feature type="transmembrane region" description="Helical" evidence="13">
    <location>
        <begin position="245"/>
        <end position="269"/>
    </location>
</feature>
<keyword evidence="5" id="KW-0813">Transport</keyword>
<gene>
    <name evidence="14" type="ORF">CLPU_14c00030</name>
</gene>
<comment type="similarity">
    <text evidence="3">Belongs to the multi antimicrobial extrusion (MATE) (TC 2.A.66.1) family.</text>
</comment>
<evidence type="ECO:0000256" key="10">
    <source>
        <dbReference type="ARBA" id="ARBA00023065"/>
    </source>
</evidence>
<dbReference type="OrthoDB" id="9780160at2"/>
<evidence type="ECO:0000256" key="8">
    <source>
        <dbReference type="ARBA" id="ARBA00022692"/>
    </source>
</evidence>
<dbReference type="GO" id="GO:0005886">
    <property type="term" value="C:plasma membrane"/>
    <property type="evidence" value="ECO:0007669"/>
    <property type="project" value="UniProtKB-SubCell"/>
</dbReference>
<dbReference type="GO" id="GO:0006811">
    <property type="term" value="P:monoatomic ion transport"/>
    <property type="evidence" value="ECO:0007669"/>
    <property type="project" value="UniProtKB-KW"/>
</dbReference>
<organism evidence="14 15">
    <name type="scientific">Gottschalkia purinilytica</name>
    <name type="common">Clostridium purinilyticum</name>
    <dbReference type="NCBI Taxonomy" id="1503"/>
    <lineage>
        <taxon>Bacteria</taxon>
        <taxon>Bacillati</taxon>
        <taxon>Bacillota</taxon>
        <taxon>Tissierellia</taxon>
        <taxon>Tissierellales</taxon>
        <taxon>Gottschalkiaceae</taxon>
        <taxon>Gottschalkia</taxon>
    </lineage>
</organism>
<feature type="transmembrane region" description="Helical" evidence="13">
    <location>
        <begin position="170"/>
        <end position="189"/>
    </location>
</feature>
<feature type="transmembrane region" description="Helical" evidence="13">
    <location>
        <begin position="289"/>
        <end position="307"/>
    </location>
</feature>
<dbReference type="AlphaFoldDB" id="A0A0L0W8I4"/>
<dbReference type="PANTHER" id="PTHR43298">
    <property type="entry name" value="MULTIDRUG RESISTANCE PROTEIN NORM-RELATED"/>
    <property type="match status" value="1"/>
</dbReference>
<feature type="transmembrane region" description="Helical" evidence="13">
    <location>
        <begin position="96"/>
        <end position="126"/>
    </location>
</feature>
<feature type="transmembrane region" description="Helical" evidence="13">
    <location>
        <begin position="328"/>
        <end position="351"/>
    </location>
</feature>
<dbReference type="CDD" id="cd13134">
    <property type="entry name" value="MATE_like_8"/>
    <property type="match status" value="1"/>
</dbReference>
<evidence type="ECO:0000256" key="7">
    <source>
        <dbReference type="ARBA" id="ARBA00022475"/>
    </source>
</evidence>
<dbReference type="InterPro" id="IPR050222">
    <property type="entry name" value="MATE_MdtK"/>
</dbReference>
<comment type="subcellular location">
    <subcellularLocation>
        <location evidence="2">Cell membrane</location>
        <topology evidence="2">Multi-pass membrane protein</topology>
    </subcellularLocation>
</comment>
<keyword evidence="10" id="KW-0406">Ion transport</keyword>
<evidence type="ECO:0000256" key="4">
    <source>
        <dbReference type="ARBA" id="ARBA00020268"/>
    </source>
</evidence>
<evidence type="ECO:0000313" key="15">
    <source>
        <dbReference type="Proteomes" id="UP000037267"/>
    </source>
</evidence>
<feature type="transmembrane region" description="Helical" evidence="13">
    <location>
        <begin position="62"/>
        <end position="84"/>
    </location>
</feature>
<evidence type="ECO:0000256" key="9">
    <source>
        <dbReference type="ARBA" id="ARBA00022989"/>
    </source>
</evidence>
<feature type="transmembrane region" description="Helical" evidence="13">
    <location>
        <begin position="201"/>
        <end position="221"/>
    </location>
</feature>
<keyword evidence="7" id="KW-1003">Cell membrane</keyword>
<keyword evidence="8 13" id="KW-0812">Transmembrane</keyword>
<evidence type="ECO:0000256" key="1">
    <source>
        <dbReference type="ARBA" id="ARBA00003408"/>
    </source>
</evidence>
<dbReference type="PIRSF" id="PIRSF006603">
    <property type="entry name" value="DinF"/>
    <property type="match status" value="1"/>
</dbReference>
<evidence type="ECO:0000256" key="12">
    <source>
        <dbReference type="ARBA" id="ARBA00031636"/>
    </source>
</evidence>
<accession>A0A0L0W8I4</accession>
<dbReference type="InterPro" id="IPR002528">
    <property type="entry name" value="MATE_fam"/>
</dbReference>
<comment type="function">
    <text evidence="1">Multidrug efflux pump.</text>
</comment>
<keyword evidence="11 13" id="KW-0472">Membrane</keyword>
<comment type="caution">
    <text evidence="14">The sequence shown here is derived from an EMBL/GenBank/DDBJ whole genome shotgun (WGS) entry which is preliminary data.</text>
</comment>
<dbReference type="EMBL" id="LGSS01000014">
    <property type="protein sequence ID" value="KNF07585.1"/>
    <property type="molecule type" value="Genomic_DNA"/>
</dbReference>
<dbReference type="Pfam" id="PF01554">
    <property type="entry name" value="MatE"/>
    <property type="match status" value="2"/>
</dbReference>
<dbReference type="GO" id="GO:0015297">
    <property type="term" value="F:antiporter activity"/>
    <property type="evidence" value="ECO:0007669"/>
    <property type="project" value="UniProtKB-KW"/>
</dbReference>
<evidence type="ECO:0000256" key="5">
    <source>
        <dbReference type="ARBA" id="ARBA00022448"/>
    </source>
</evidence>
<dbReference type="STRING" id="1503.CLPU_14c00030"/>
<evidence type="ECO:0000256" key="13">
    <source>
        <dbReference type="SAM" id="Phobius"/>
    </source>
</evidence>
<sequence>MLPDTLNGLFKDRDYYKILFKIAAPIVIQNLITSSVNIVDTLMVGRLGEAEIAAVGIANQVFLLYSILIMACCSGCGVFIAQYWGVKDEKNIRRVLGLCISVVTTISLVFTALILIAPSAIISIFNKDPQVIKLGSEYIRLVSLSYTFTAITFAVAAASRSVEKTVPPMAASFLALICNSVLNYIFIFGKAGFTPMGVKGAALGTLIARGVESFVLIIYLYKTNKVLWGKLSDLFSFNMKFSKKIFGVVIDVVLNELCWGLGSVVYSIVYGHMGTSAIAAIQIYNTVQNLFLVFVFGMAAASVVMIGKETGAGNKEKAMRYGYQSTALTAIIGIVASILLALSAGFIVSLFNIPDIVRYYAKMILYVVAFVFAIRSINIILIVGVLRGGGDAKYSLKIEAFTMWGIGVPLSFIGAFVLKWPVYWVVGLLTVEEIVKCYFSVSRLRTGKWIKRVTDTV</sequence>
<evidence type="ECO:0000256" key="3">
    <source>
        <dbReference type="ARBA" id="ARBA00010199"/>
    </source>
</evidence>
<keyword evidence="15" id="KW-1185">Reference proteome</keyword>
<evidence type="ECO:0000256" key="11">
    <source>
        <dbReference type="ARBA" id="ARBA00023136"/>
    </source>
</evidence>
<evidence type="ECO:0000256" key="2">
    <source>
        <dbReference type="ARBA" id="ARBA00004651"/>
    </source>
</evidence>
<feature type="transmembrane region" description="Helical" evidence="13">
    <location>
        <begin position="138"/>
        <end position="158"/>
    </location>
</feature>
<name>A0A0L0W8I4_GOTPU</name>
<feature type="transmembrane region" description="Helical" evidence="13">
    <location>
        <begin position="363"/>
        <end position="386"/>
    </location>
</feature>
<dbReference type="GO" id="GO:0042910">
    <property type="term" value="F:xenobiotic transmembrane transporter activity"/>
    <property type="evidence" value="ECO:0007669"/>
    <property type="project" value="InterPro"/>
</dbReference>
<protein>
    <recommendedName>
        <fullName evidence="4">Probable multidrug resistance protein NorM</fullName>
    </recommendedName>
    <alternativeName>
        <fullName evidence="12">Multidrug-efflux transporter</fullName>
    </alternativeName>
</protein>
<dbReference type="PANTHER" id="PTHR43298:SF2">
    <property type="entry name" value="FMN_FAD EXPORTER YEEO-RELATED"/>
    <property type="match status" value="1"/>
</dbReference>
<keyword evidence="9 13" id="KW-1133">Transmembrane helix</keyword>
<keyword evidence="6" id="KW-0050">Antiport</keyword>
<dbReference type="Proteomes" id="UP000037267">
    <property type="component" value="Unassembled WGS sequence"/>
</dbReference>
<dbReference type="InterPro" id="IPR048279">
    <property type="entry name" value="MdtK-like"/>
</dbReference>
<dbReference type="NCBIfam" id="TIGR00797">
    <property type="entry name" value="matE"/>
    <property type="match status" value="1"/>
</dbReference>
<evidence type="ECO:0000256" key="6">
    <source>
        <dbReference type="ARBA" id="ARBA00022449"/>
    </source>
</evidence>
<reference evidence="15" key="1">
    <citation type="submission" date="2015-07" db="EMBL/GenBank/DDBJ databases">
        <title>Draft genome sequence of the purine-degrading Gottschalkia purinilyticum DSM 1384 (formerly Clostridium purinilyticum).</title>
        <authorList>
            <person name="Poehlein A."/>
            <person name="Schiel-Bengelsdorf B."/>
            <person name="Bengelsdorf F.R."/>
            <person name="Daniel R."/>
            <person name="Duerre P."/>
        </authorList>
    </citation>
    <scope>NUCLEOTIDE SEQUENCE [LARGE SCALE GENOMIC DNA]</scope>
    <source>
        <strain evidence="15">DSM 1384</strain>
    </source>
</reference>
<proteinExistence type="inferred from homology"/>
<evidence type="ECO:0000313" key="14">
    <source>
        <dbReference type="EMBL" id="KNF07585.1"/>
    </source>
</evidence>